<organism evidence="2 3">
    <name type="scientific">Dipteronia sinensis</name>
    <dbReference type="NCBI Taxonomy" id="43782"/>
    <lineage>
        <taxon>Eukaryota</taxon>
        <taxon>Viridiplantae</taxon>
        <taxon>Streptophyta</taxon>
        <taxon>Embryophyta</taxon>
        <taxon>Tracheophyta</taxon>
        <taxon>Spermatophyta</taxon>
        <taxon>Magnoliopsida</taxon>
        <taxon>eudicotyledons</taxon>
        <taxon>Gunneridae</taxon>
        <taxon>Pentapetalae</taxon>
        <taxon>rosids</taxon>
        <taxon>malvids</taxon>
        <taxon>Sapindales</taxon>
        <taxon>Sapindaceae</taxon>
        <taxon>Hippocastanoideae</taxon>
        <taxon>Acereae</taxon>
        <taxon>Dipteronia</taxon>
    </lineage>
</organism>
<dbReference type="AlphaFoldDB" id="A0AAE0A1U9"/>
<dbReference type="Proteomes" id="UP001281410">
    <property type="component" value="Unassembled WGS sequence"/>
</dbReference>
<keyword evidence="3" id="KW-1185">Reference proteome</keyword>
<feature type="compositionally biased region" description="Basic and acidic residues" evidence="1">
    <location>
        <begin position="117"/>
        <end position="139"/>
    </location>
</feature>
<sequence length="385" mass="43909">MVDESTINRRRFDKGKVLALVPYGKFCHDCLEVAVDKKVYLVSVEINNSPIEWRWIENHLELKMNRDPSSLPYHAQENFEFQTEVRNPLAHVSSLEHSPSGREMSSFRKVQNSQKVVPDRQTRDMVAHKPRRDRKEGSKGHTNLCHIKTLEDQTGAIVFLKEACDPAQTLRKVSGEGREKGNTKAVAPRGVALGFNFIEKEKGDDAVMEMREGGGRVSVSSSLENTKSMRGRKKAYSTKTHGPNSLLLQAKVKATKVALKKWLAANAEKLSNVSLLEDKLVEIDNKAEIVGLWQDIKVDSVPLMLTFPRMFALVSIKEGFISDYGHWNHQNWVWSVKLRREPFDWEKSQLRCFMRCLESVIVRPEIKDTIAWRFIPSGIFSASSF</sequence>
<comment type="caution">
    <text evidence="2">The sequence shown here is derived from an EMBL/GenBank/DDBJ whole genome shotgun (WGS) entry which is preliminary data.</text>
</comment>
<evidence type="ECO:0000313" key="2">
    <source>
        <dbReference type="EMBL" id="KAK3199174.1"/>
    </source>
</evidence>
<feature type="region of interest" description="Disordered" evidence="1">
    <location>
        <begin position="93"/>
        <end position="141"/>
    </location>
</feature>
<reference evidence="2" key="1">
    <citation type="journal article" date="2023" name="Plant J.">
        <title>Genome sequences and population genomics provide insights into the demographic history, inbreeding, and mutation load of two 'living fossil' tree species of Dipteronia.</title>
        <authorList>
            <person name="Feng Y."/>
            <person name="Comes H.P."/>
            <person name="Chen J."/>
            <person name="Zhu S."/>
            <person name="Lu R."/>
            <person name="Zhang X."/>
            <person name="Li P."/>
            <person name="Qiu J."/>
            <person name="Olsen K.M."/>
            <person name="Qiu Y."/>
        </authorList>
    </citation>
    <scope>NUCLEOTIDE SEQUENCE</scope>
    <source>
        <strain evidence="2">NBL</strain>
    </source>
</reference>
<gene>
    <name evidence="2" type="ORF">Dsin_022589</name>
</gene>
<dbReference type="PANTHER" id="PTHR36617:SF5">
    <property type="entry name" value="OS05G0421675 PROTEIN"/>
    <property type="match status" value="1"/>
</dbReference>
<feature type="region of interest" description="Disordered" evidence="1">
    <location>
        <begin position="213"/>
        <end position="240"/>
    </location>
</feature>
<dbReference type="EMBL" id="JANJYJ010000007">
    <property type="protein sequence ID" value="KAK3199174.1"/>
    <property type="molecule type" value="Genomic_DNA"/>
</dbReference>
<name>A0AAE0A1U9_9ROSI</name>
<evidence type="ECO:0000256" key="1">
    <source>
        <dbReference type="SAM" id="MobiDB-lite"/>
    </source>
</evidence>
<proteinExistence type="predicted"/>
<accession>A0AAE0A1U9</accession>
<protein>
    <submittedName>
        <fullName evidence="2">Uncharacterized protein</fullName>
    </submittedName>
</protein>
<dbReference type="PANTHER" id="PTHR36617">
    <property type="entry name" value="PROTEIN, PUTATIVE-RELATED"/>
    <property type="match status" value="1"/>
</dbReference>
<evidence type="ECO:0000313" key="3">
    <source>
        <dbReference type="Proteomes" id="UP001281410"/>
    </source>
</evidence>